<dbReference type="InterPro" id="IPR001509">
    <property type="entry name" value="Epimerase_deHydtase"/>
</dbReference>
<name>A0A285QGD6_9SPHN</name>
<reference evidence="4 5" key="1">
    <citation type="submission" date="2017-07" db="EMBL/GenBank/DDBJ databases">
        <authorList>
            <person name="Sun Z.S."/>
            <person name="Albrecht U."/>
            <person name="Echele G."/>
            <person name="Lee C.C."/>
        </authorList>
    </citation>
    <scope>NUCLEOTIDE SEQUENCE [LARGE SCALE GENOMIC DNA]</scope>
    <source>
        <strain evidence="4 5">CGMCC 1.12672</strain>
    </source>
</reference>
<dbReference type="AlphaFoldDB" id="A0A285QGD6"/>
<dbReference type="Proteomes" id="UP000219494">
    <property type="component" value="Unassembled WGS sequence"/>
</dbReference>
<dbReference type="EMBL" id="OBMI01000001">
    <property type="protein sequence ID" value="SOB80578.1"/>
    <property type="molecule type" value="Genomic_DNA"/>
</dbReference>
<proteinExistence type="inferred from homology"/>
<evidence type="ECO:0000313" key="4">
    <source>
        <dbReference type="EMBL" id="SOB80578.1"/>
    </source>
</evidence>
<dbReference type="Pfam" id="PF01370">
    <property type="entry name" value="Epimerase"/>
    <property type="match status" value="1"/>
</dbReference>
<dbReference type="Gene3D" id="3.40.50.720">
    <property type="entry name" value="NAD(P)-binding Rossmann-like Domain"/>
    <property type="match status" value="1"/>
</dbReference>
<sequence length="284" mass="29911">MSRGLKVRAGVRSTSDLSRLQRLAPAADPMVFDLAGPTEQFAAALDGIDLVVHCAAYGVDYRQRDFDTGLAANVSASVRLAEAVAARGARLIHVGTSYEYGTEDGVLTEDRRLAPVGVYGVTKAAATLALQDLARRTGASLAVVRPFSMYGPLEGEHKFVPLVMAASRSGSPLDLTPGDQQRDYLYVGDVSDACLDLGSSNDFPSGEVFNLASGSGLRLRDVALAAVHAAGGDVKVLRWGAKPYRPAESMRVVGDANKIARAIGWRATTSLVTGMRLTAAADLC</sequence>
<feature type="domain" description="NAD-dependent epimerase/dehydratase" evidence="3">
    <location>
        <begin position="32"/>
        <end position="212"/>
    </location>
</feature>
<comment type="pathway">
    <text evidence="1">Bacterial outer membrane biogenesis; LPS O-antigen biosynthesis.</text>
</comment>
<evidence type="ECO:0000313" key="5">
    <source>
        <dbReference type="Proteomes" id="UP000219494"/>
    </source>
</evidence>
<dbReference type="InterPro" id="IPR036291">
    <property type="entry name" value="NAD(P)-bd_dom_sf"/>
</dbReference>
<dbReference type="CDD" id="cd08946">
    <property type="entry name" value="SDR_e"/>
    <property type="match status" value="1"/>
</dbReference>
<evidence type="ECO:0000256" key="1">
    <source>
        <dbReference type="ARBA" id="ARBA00005125"/>
    </source>
</evidence>
<keyword evidence="5" id="KW-1185">Reference proteome</keyword>
<evidence type="ECO:0000259" key="3">
    <source>
        <dbReference type="Pfam" id="PF01370"/>
    </source>
</evidence>
<gene>
    <name evidence="4" type="ORF">SAMN06297144_1131</name>
</gene>
<organism evidence="4 5">
    <name type="scientific">Sphingomonas guangdongensis</name>
    <dbReference type="NCBI Taxonomy" id="1141890"/>
    <lineage>
        <taxon>Bacteria</taxon>
        <taxon>Pseudomonadati</taxon>
        <taxon>Pseudomonadota</taxon>
        <taxon>Alphaproteobacteria</taxon>
        <taxon>Sphingomonadales</taxon>
        <taxon>Sphingomonadaceae</taxon>
        <taxon>Sphingomonas</taxon>
    </lineage>
</organism>
<evidence type="ECO:0000256" key="2">
    <source>
        <dbReference type="ARBA" id="ARBA00007637"/>
    </source>
</evidence>
<comment type="similarity">
    <text evidence="2">Belongs to the NAD(P)-dependent epimerase/dehydratase family.</text>
</comment>
<protein>
    <submittedName>
        <fullName evidence="4">Nucleoside-diphosphate-sugar epimerase</fullName>
    </submittedName>
</protein>
<dbReference type="PANTHER" id="PTHR43000">
    <property type="entry name" value="DTDP-D-GLUCOSE 4,6-DEHYDRATASE-RELATED"/>
    <property type="match status" value="1"/>
</dbReference>
<accession>A0A285QGD6</accession>
<dbReference type="SUPFAM" id="SSF51735">
    <property type="entry name" value="NAD(P)-binding Rossmann-fold domains"/>
    <property type="match status" value="1"/>
</dbReference>